<feature type="compositionally biased region" description="Basic and acidic residues" evidence="1">
    <location>
        <begin position="125"/>
        <end position="142"/>
    </location>
</feature>
<name>A0ABU0R3S7_9MICO</name>
<comment type="caution">
    <text evidence="2">The sequence shown here is derived from an EMBL/GenBank/DDBJ whole genome shotgun (WGS) entry which is preliminary data.</text>
</comment>
<proteinExistence type="predicted"/>
<dbReference type="Proteomes" id="UP001239083">
    <property type="component" value="Unassembled WGS sequence"/>
</dbReference>
<evidence type="ECO:0000313" key="3">
    <source>
        <dbReference type="Proteomes" id="UP001239083"/>
    </source>
</evidence>
<feature type="compositionally biased region" description="Basic residues" evidence="1">
    <location>
        <begin position="143"/>
        <end position="153"/>
    </location>
</feature>
<feature type="region of interest" description="Disordered" evidence="1">
    <location>
        <begin position="117"/>
        <end position="153"/>
    </location>
</feature>
<keyword evidence="3" id="KW-1185">Reference proteome</keyword>
<sequence length="174" mass="19428">MFRRWRRARLAAQASAHAAAPTPRPTAADLRGEHIFELLNARLSEFIGPGGGWSLVRRTDGDTDRIFHAMLTHQIAAELTRAILDERDTVAHVVPAGEESMVLGWEPAPLIVWADPVPAPADAADDPRDGRRAADDRRERPPRGPRRLTARRRRSKIAVRLLYGRSAKPLFRPS</sequence>
<dbReference type="RefSeq" id="WP_307038710.1">
    <property type="nucleotide sequence ID" value="NZ_JAUSYY010000001.1"/>
</dbReference>
<dbReference type="EMBL" id="JAUSYY010000001">
    <property type="protein sequence ID" value="MDQ0892728.1"/>
    <property type="molecule type" value="Genomic_DNA"/>
</dbReference>
<evidence type="ECO:0000313" key="2">
    <source>
        <dbReference type="EMBL" id="MDQ0892728.1"/>
    </source>
</evidence>
<reference evidence="2 3" key="1">
    <citation type="submission" date="2023-07" db="EMBL/GenBank/DDBJ databases">
        <title>Comparative genomics of wheat-associated soil bacteria to identify genetic determinants of phenazine resistance.</title>
        <authorList>
            <person name="Mouncey N."/>
        </authorList>
    </citation>
    <scope>NUCLEOTIDE SEQUENCE [LARGE SCALE GENOMIC DNA]</scope>
    <source>
        <strain evidence="2 3">V3I3</strain>
    </source>
</reference>
<accession>A0ABU0R3S7</accession>
<gene>
    <name evidence="2" type="ORF">QFZ26_000283</name>
</gene>
<organism evidence="2 3">
    <name type="scientific">Agromyces ramosus</name>
    <dbReference type="NCBI Taxonomy" id="33879"/>
    <lineage>
        <taxon>Bacteria</taxon>
        <taxon>Bacillati</taxon>
        <taxon>Actinomycetota</taxon>
        <taxon>Actinomycetes</taxon>
        <taxon>Micrococcales</taxon>
        <taxon>Microbacteriaceae</taxon>
        <taxon>Agromyces</taxon>
    </lineage>
</organism>
<protein>
    <submittedName>
        <fullName evidence="2">Uncharacterized protein</fullName>
    </submittedName>
</protein>
<evidence type="ECO:0000256" key="1">
    <source>
        <dbReference type="SAM" id="MobiDB-lite"/>
    </source>
</evidence>